<dbReference type="Gene3D" id="2.60.260.20">
    <property type="entry name" value="Urease metallochaperone UreE, N-terminal domain"/>
    <property type="match status" value="1"/>
</dbReference>
<dbReference type="SUPFAM" id="SSF69287">
    <property type="entry name" value="Urease metallochaperone UreE, N-terminal domain"/>
    <property type="match status" value="1"/>
</dbReference>
<dbReference type="InterPro" id="IPR004029">
    <property type="entry name" value="UreE_N"/>
</dbReference>
<sequence>MRASRALPAGSWDKTRERGTATLDWDERHRRRRSLTSDQGEPFLLDLAEAARLADGDGLALDDGSVIRVVARPEPVLEIRAGAAGLPRLAYHLGNRHLAIQIFSDRLVIRDDSVIAAMVEGLGGEALRREAPFDPEPGAYGGHGHRDHHDDHAHDHAHHHADGHRHG</sequence>
<feature type="domain" description="UreE urease accessory N-terminal" evidence="7">
    <location>
        <begin position="1"/>
        <end position="67"/>
    </location>
</feature>
<dbReference type="HAMAP" id="MF_00822">
    <property type="entry name" value="UreE"/>
    <property type="match status" value="1"/>
</dbReference>
<comment type="subcellular location">
    <subcellularLocation>
        <location evidence="1 5">Cytoplasm</location>
    </subcellularLocation>
</comment>
<dbReference type="GO" id="GO:0051082">
    <property type="term" value="F:unfolded protein binding"/>
    <property type="evidence" value="ECO:0007669"/>
    <property type="project" value="UniProtKB-UniRule"/>
</dbReference>
<proteinExistence type="inferred from homology"/>
<dbReference type="GO" id="GO:0005737">
    <property type="term" value="C:cytoplasm"/>
    <property type="evidence" value="ECO:0007669"/>
    <property type="project" value="UniProtKB-SubCell"/>
</dbReference>
<dbReference type="Pfam" id="PF02814">
    <property type="entry name" value="UreE_N"/>
    <property type="match status" value="1"/>
</dbReference>
<dbReference type="GO" id="GO:0065003">
    <property type="term" value="P:protein-containing complex assembly"/>
    <property type="evidence" value="ECO:0007669"/>
    <property type="project" value="InterPro"/>
</dbReference>
<protein>
    <recommendedName>
        <fullName evidence="5">Urease accessory protein UreE</fullName>
    </recommendedName>
</protein>
<dbReference type="EMBL" id="CP023738">
    <property type="protein sequence ID" value="ATQ70710.1"/>
    <property type="molecule type" value="Genomic_DNA"/>
</dbReference>
<dbReference type="Proteomes" id="UP000230709">
    <property type="component" value="Plasmid pOB3b1"/>
</dbReference>
<evidence type="ECO:0000256" key="3">
    <source>
        <dbReference type="ARBA" id="ARBA00022596"/>
    </source>
</evidence>
<evidence type="ECO:0000313" key="8">
    <source>
        <dbReference type="EMBL" id="ATQ70710.1"/>
    </source>
</evidence>
<comment type="function">
    <text evidence="5">Involved in urease metallocenter assembly. Binds nickel. Probably functions as a nickel donor during metallocenter assembly.</text>
</comment>
<evidence type="ECO:0000256" key="6">
    <source>
        <dbReference type="SAM" id="MobiDB-lite"/>
    </source>
</evidence>
<dbReference type="SMART" id="SM00988">
    <property type="entry name" value="UreE_N"/>
    <property type="match status" value="1"/>
</dbReference>
<dbReference type="InterPro" id="IPR007864">
    <property type="entry name" value="UreE_C_dom"/>
</dbReference>
<dbReference type="AlphaFoldDB" id="A0A2D2D6R4"/>
<keyword evidence="9" id="KW-1185">Reference proteome</keyword>
<geneLocation type="plasmid" evidence="9">
    <name>pob3b1</name>
</geneLocation>
<dbReference type="SUPFAM" id="SSF69737">
    <property type="entry name" value="Urease metallochaperone UreE, C-terminal domain"/>
    <property type="match status" value="1"/>
</dbReference>
<dbReference type="KEGG" id="mtw:CQW49_21320"/>
<feature type="compositionally biased region" description="Basic residues" evidence="6">
    <location>
        <begin position="155"/>
        <end position="167"/>
    </location>
</feature>
<dbReference type="Pfam" id="PF05194">
    <property type="entry name" value="UreE_C"/>
    <property type="match status" value="1"/>
</dbReference>
<dbReference type="InterPro" id="IPR036118">
    <property type="entry name" value="UreE_N_sf"/>
</dbReference>
<dbReference type="InterPro" id="IPR012406">
    <property type="entry name" value="UreE"/>
</dbReference>
<dbReference type="GO" id="GO:0016151">
    <property type="term" value="F:nickel cation binding"/>
    <property type="evidence" value="ECO:0007669"/>
    <property type="project" value="UniProtKB-UniRule"/>
</dbReference>
<evidence type="ECO:0000256" key="1">
    <source>
        <dbReference type="ARBA" id="ARBA00004496"/>
    </source>
</evidence>
<dbReference type="STRING" id="595536.GCA_000178815_00235"/>
<keyword evidence="8" id="KW-0614">Plasmid</keyword>
<evidence type="ECO:0000256" key="2">
    <source>
        <dbReference type="ARBA" id="ARBA00022490"/>
    </source>
</evidence>
<dbReference type="PIRSF" id="PIRSF036402">
    <property type="entry name" value="Ureas_acces_UreE"/>
    <property type="match status" value="1"/>
</dbReference>
<reference evidence="9" key="1">
    <citation type="submission" date="2017-10" db="EMBL/GenBank/DDBJ databases">
        <title>Completed PacBio SMRT sequence of Methylosinus trichosporium OB3b reveals presence of a third large plasmid.</title>
        <authorList>
            <person name="Charles T.C."/>
            <person name="Lynch M.D.J."/>
            <person name="Heil J.R."/>
            <person name="Cheng J."/>
        </authorList>
    </citation>
    <scope>NUCLEOTIDE SEQUENCE [LARGE SCALE GENOMIC DNA]</scope>
    <source>
        <strain evidence="9">OB3b</strain>
        <plasmid evidence="9">pob3b1</plasmid>
    </source>
</reference>
<feature type="region of interest" description="Disordered" evidence="6">
    <location>
        <begin position="129"/>
        <end position="167"/>
    </location>
</feature>
<evidence type="ECO:0000256" key="5">
    <source>
        <dbReference type="HAMAP-Rule" id="MF_00822"/>
    </source>
</evidence>
<accession>A0A2D2D6R4</accession>
<dbReference type="GO" id="GO:0019627">
    <property type="term" value="P:urea metabolic process"/>
    <property type="evidence" value="ECO:0007669"/>
    <property type="project" value="InterPro"/>
</dbReference>
<dbReference type="Gene3D" id="3.30.70.790">
    <property type="entry name" value="UreE, C-terminal domain"/>
    <property type="match status" value="1"/>
</dbReference>
<gene>
    <name evidence="5" type="primary">ureE</name>
    <name evidence="8" type="ORF">CQW49_21320</name>
</gene>
<dbReference type="CDD" id="cd00571">
    <property type="entry name" value="UreE"/>
    <property type="match status" value="1"/>
</dbReference>
<evidence type="ECO:0000313" key="9">
    <source>
        <dbReference type="Proteomes" id="UP000230709"/>
    </source>
</evidence>
<keyword evidence="2 5" id="KW-0963">Cytoplasm</keyword>
<keyword evidence="3 5" id="KW-0533">Nickel</keyword>
<keyword evidence="4 5" id="KW-0143">Chaperone</keyword>
<organism evidence="8 9">
    <name type="scientific">Methylosinus trichosporium (strain ATCC 35070 / NCIMB 11131 / UNIQEM 75 / OB3b)</name>
    <dbReference type="NCBI Taxonomy" id="595536"/>
    <lineage>
        <taxon>Bacteria</taxon>
        <taxon>Pseudomonadati</taxon>
        <taxon>Pseudomonadota</taxon>
        <taxon>Alphaproteobacteria</taxon>
        <taxon>Hyphomicrobiales</taxon>
        <taxon>Methylocystaceae</taxon>
        <taxon>Methylosinus</taxon>
    </lineage>
</organism>
<dbReference type="GO" id="GO:0006457">
    <property type="term" value="P:protein folding"/>
    <property type="evidence" value="ECO:0007669"/>
    <property type="project" value="InterPro"/>
</dbReference>
<evidence type="ECO:0000259" key="7">
    <source>
        <dbReference type="SMART" id="SM00988"/>
    </source>
</evidence>
<evidence type="ECO:0000256" key="4">
    <source>
        <dbReference type="ARBA" id="ARBA00023186"/>
    </source>
</evidence>
<name>A0A2D2D6R4_METT3</name>
<comment type="similarity">
    <text evidence="5">Belongs to the UreE family.</text>
</comment>